<dbReference type="InterPro" id="IPR022684">
    <property type="entry name" value="Calpain_cysteine_protease"/>
</dbReference>
<dbReference type="GO" id="GO:0006508">
    <property type="term" value="P:proteolysis"/>
    <property type="evidence" value="ECO:0007669"/>
    <property type="project" value="UniProtKB-KW"/>
</dbReference>
<reference evidence="4 5" key="1">
    <citation type="submission" date="2024-02" db="EMBL/GenBank/DDBJ databases">
        <title>FIRST GENOME SEQUENCES OF Leishmania (Viannia) shawi, Leishmania (Viannia) lindenbergi AND Leishmania (Viannia) utingensis.</title>
        <authorList>
            <person name="Resadore F."/>
            <person name="Custodio M.G.F."/>
            <person name="Boite M.C."/>
            <person name="Cupolillo E."/>
            <person name="Ferreira G.E.M."/>
        </authorList>
    </citation>
    <scope>NUCLEOTIDE SEQUENCE [LARGE SCALE GENOMIC DNA]</scope>
    <source>
        <strain evidence="4 5">ITUB/BR/1977/M4964</strain>
    </source>
</reference>
<comment type="caution">
    <text evidence="4">The sequence shown here is derived from an EMBL/GenBank/DDBJ whole genome shotgun (WGS) entry which is preliminary data.</text>
</comment>
<keyword evidence="5" id="KW-1185">Reference proteome</keyword>
<dbReference type="InterPro" id="IPR032675">
    <property type="entry name" value="LRR_dom_sf"/>
</dbReference>
<dbReference type="InterPro" id="IPR038765">
    <property type="entry name" value="Papain-like_cys_pep_sf"/>
</dbReference>
<dbReference type="SUPFAM" id="SSF54001">
    <property type="entry name" value="Cysteine proteinases"/>
    <property type="match status" value="1"/>
</dbReference>
<organism evidence="4 5">
    <name type="scientific">Leishmania utingensis</name>
    <dbReference type="NCBI Taxonomy" id="653362"/>
    <lineage>
        <taxon>Eukaryota</taxon>
        <taxon>Discoba</taxon>
        <taxon>Euglenozoa</taxon>
        <taxon>Kinetoplastea</taxon>
        <taxon>Metakinetoplastina</taxon>
        <taxon>Trypanosomatida</taxon>
        <taxon>Trypanosomatidae</taxon>
        <taxon>Leishmaniinae</taxon>
        <taxon>Leishmania</taxon>
    </lineage>
</organism>
<comment type="caution">
    <text evidence="1">Lacks conserved residue(s) required for the propagation of feature annotation.</text>
</comment>
<dbReference type="Gene3D" id="2.60.120.380">
    <property type="match status" value="1"/>
</dbReference>
<keyword evidence="4" id="KW-0645">Protease</keyword>
<evidence type="ECO:0000259" key="3">
    <source>
        <dbReference type="PROSITE" id="PS50203"/>
    </source>
</evidence>
<dbReference type="SMART" id="SM00368">
    <property type="entry name" value="LRR_RI"/>
    <property type="match status" value="3"/>
</dbReference>
<feature type="region of interest" description="Disordered" evidence="2">
    <location>
        <begin position="765"/>
        <end position="785"/>
    </location>
</feature>
<accession>A0AAW3A7U0</accession>
<evidence type="ECO:0000256" key="2">
    <source>
        <dbReference type="SAM" id="MobiDB-lite"/>
    </source>
</evidence>
<sequence length="1365" mass="149636">MSYYVGYSQREIYKKRCNELDCACNSAVVQLLSDVPNEVASLIALDLSCNFLGRKGVIPLLDVIEGATQLRSLDLRDQQLGNEAVELICVRLRRHPSLVKLNLSNNPITLAVSRALLELAKQNSVLQYILLEHTFMRPSMVTVIEVQLEQNRARARAASTVSAMHEDKTSRIATTTSSDAGTSVVDVKAGSLRSEQIVLSTPAGGGIAAAVALLHSSAAPMTTGSSELRQRIPAHELQHVLRYYTHAVADVLYDVNPTQDLWGWCEARQYMFDDDQFNSRNNHLHRTARHRYSIAGWRRVGELYPDATLFGWESATRLSNGTAQPSASDFRGSGLQHTCEGLIGGVMDSTRAAVGRERSSSGAAYSDATSVLWQLPTDVPPGFTWAFTALMASMKEMGSLHTLLCASATGLPDGGMRVQRGTACPGIYTMRIFVEGQWRYLLVDDFLPVDDYGRLIFTKLSMDDKAFWPCILEKMLAKLHGGYHALDSHFDRHHVDIDSSNIHKSIAGLFLSKENLQRATGGGGGGGGGAAIVCCGGNDADWDAMPGDSLIGEGVAKNCGCVMSRLTRGLYDSYQLHPVEEAPTTKVFEVLHKALGVPLCKADVREGFDIAPSSRRGASVRRSFLGARSVSVDVPASVPGLSSCVTTAMAFSRDVSRTFNGIQPRCGYQIVRVCHTGGVRLLELCNPWCGAEKWTGDWADDSPLWKRHPEVAEILLTRARTGPSAQSDGCCLLQRSSGTSRLINTSLKRSLLATLSETGESLKEMKLSTPPGSVTNPAGHPAPPRTHLQKSTFWIAYTDFLQNFEWVHTCRIFGDEFYRQDVHGAWSRDSAGGNAREPSWYMNPHYRLSFPYRSTVYMQLTRRDPRLRRTCDVGRGHQDCVGGIGLQLLRDTHYPLHCPATSLRDAALGTIAYLPSGSTEDIVAGHRKDDDNTNDVVRGRGVGAPDCGDNSAFASVFSSEVRQIGDCLSLEVMLDAGAEYWIVPTTYAPRVLDEFDLAVISTSPFMLLEAKESEYWDQHTVPPELLCSAPTGTQQVGQTEGEVSIIFDSKTRIASDANLLLQDTQPKRNKRLAHNSVRNSSESASAPLSSALCRVVVAAAVDLAAADEDVTKLCVNEAYERPSLPVEDVMGTPTLQLAIVPGEVDGKGHPTRTVGEIDPHAAHTYALDHHTVLETVLTPVPLNSAEYYTVICALRPAEMPVQVHYRVWCAAPLLEVMSVPMWSKQEMVLCWDDEKGSASYYSGTRHPQVELSKLRPFQRFAVSLRMMDYDTIEPAIMFSVVVNDGLQGEPVEGRLEDRGVWWQSAYVNDTYVQGSFDLDEHPPESLILIACLQPTGSRGKCILTISSDSADYRAYPLRAVGAHLL</sequence>
<dbReference type="SMART" id="SM00230">
    <property type="entry name" value="CysPc"/>
    <property type="match status" value="1"/>
</dbReference>
<name>A0AAW3A7U0_9TRYP</name>
<dbReference type="Gene3D" id="3.80.10.10">
    <property type="entry name" value="Ribonuclease Inhibitor"/>
    <property type="match status" value="1"/>
</dbReference>
<feature type="domain" description="Calpain catalytic" evidence="3">
    <location>
        <begin position="271"/>
        <end position="813"/>
    </location>
</feature>
<dbReference type="InterPro" id="IPR036213">
    <property type="entry name" value="Calpain_III_sf"/>
</dbReference>
<dbReference type="PANTHER" id="PTHR10183">
    <property type="entry name" value="CALPAIN"/>
    <property type="match status" value="1"/>
</dbReference>
<evidence type="ECO:0000313" key="5">
    <source>
        <dbReference type="Proteomes" id="UP001482455"/>
    </source>
</evidence>
<dbReference type="GO" id="GO:0004198">
    <property type="term" value="F:calcium-dependent cysteine-type endopeptidase activity"/>
    <property type="evidence" value="ECO:0007669"/>
    <property type="project" value="InterPro"/>
</dbReference>
<dbReference type="Proteomes" id="UP001482455">
    <property type="component" value="Unassembled WGS sequence"/>
</dbReference>
<evidence type="ECO:0000256" key="1">
    <source>
        <dbReference type="PROSITE-ProRule" id="PRU00239"/>
    </source>
</evidence>
<dbReference type="SUPFAM" id="SSF49758">
    <property type="entry name" value="Calpain large subunit, middle domain (domain III)"/>
    <property type="match status" value="1"/>
</dbReference>
<gene>
    <name evidence="4" type="ORF">Q4I30_005987</name>
</gene>
<dbReference type="Gene3D" id="3.90.70.10">
    <property type="entry name" value="Cysteine proteinases"/>
    <property type="match status" value="1"/>
</dbReference>
<dbReference type="SUPFAM" id="SSF52047">
    <property type="entry name" value="RNI-like"/>
    <property type="match status" value="1"/>
</dbReference>
<dbReference type="InterPro" id="IPR001300">
    <property type="entry name" value="Peptidase_C2_calpain_cat"/>
</dbReference>
<dbReference type="PANTHER" id="PTHR10183:SF423">
    <property type="entry name" value="LEUCINE-RICH REPEAT PROTEIN (LRRP)"/>
    <property type="match status" value="1"/>
</dbReference>
<evidence type="ECO:0000313" key="4">
    <source>
        <dbReference type="EMBL" id="KAL0499860.1"/>
    </source>
</evidence>
<dbReference type="EMBL" id="JBAMZL010000032">
    <property type="protein sequence ID" value="KAL0499860.1"/>
    <property type="molecule type" value="Genomic_DNA"/>
</dbReference>
<keyword evidence="4" id="KW-0378">Hydrolase</keyword>
<dbReference type="PROSITE" id="PS50203">
    <property type="entry name" value="CALPAIN_CAT"/>
    <property type="match status" value="1"/>
</dbReference>
<protein>
    <submittedName>
        <fullName evidence="4">Calpain family cysteine protease</fullName>
    </submittedName>
</protein>
<dbReference type="Pfam" id="PF00648">
    <property type="entry name" value="Peptidase_C2"/>
    <property type="match status" value="2"/>
</dbReference>
<proteinExistence type="predicted"/>